<gene>
    <name evidence="3" type="ORF">IAI60_16345</name>
</gene>
<evidence type="ECO:0000259" key="2">
    <source>
        <dbReference type="PROSITE" id="PS50043"/>
    </source>
</evidence>
<dbReference type="RefSeq" id="WP_207448944.1">
    <property type="nucleotide sequence ID" value="NZ_CP061095.1"/>
</dbReference>
<evidence type="ECO:0000256" key="1">
    <source>
        <dbReference type="ARBA" id="ARBA00023125"/>
    </source>
</evidence>
<dbReference type="CDD" id="cd06170">
    <property type="entry name" value="LuxR_C_like"/>
    <property type="match status" value="1"/>
</dbReference>
<dbReference type="PANTHER" id="PTHR43214">
    <property type="entry name" value="TWO-COMPONENT RESPONSE REGULATOR"/>
    <property type="match status" value="1"/>
</dbReference>
<dbReference type="Proteomes" id="UP001518990">
    <property type="component" value="Unassembled WGS sequence"/>
</dbReference>
<dbReference type="SUPFAM" id="SSF46894">
    <property type="entry name" value="C-terminal effector domain of the bipartite response regulators"/>
    <property type="match status" value="1"/>
</dbReference>
<evidence type="ECO:0000313" key="4">
    <source>
        <dbReference type="Proteomes" id="UP001518990"/>
    </source>
</evidence>
<dbReference type="SUPFAM" id="SSF52172">
    <property type="entry name" value="CheY-like"/>
    <property type="match status" value="1"/>
</dbReference>
<dbReference type="InterPro" id="IPR039420">
    <property type="entry name" value="WalR-like"/>
</dbReference>
<dbReference type="Pfam" id="PF00196">
    <property type="entry name" value="GerE"/>
    <property type="match status" value="1"/>
</dbReference>
<dbReference type="PRINTS" id="PR00038">
    <property type="entry name" value="HTHLUXR"/>
</dbReference>
<accession>A0ABS3KFH1</accession>
<proteinExistence type="predicted"/>
<organism evidence="3 4">
    <name type="scientific">Roseomonas marmotae</name>
    <dbReference type="NCBI Taxonomy" id="2768161"/>
    <lineage>
        <taxon>Bacteria</taxon>
        <taxon>Pseudomonadati</taxon>
        <taxon>Pseudomonadota</taxon>
        <taxon>Alphaproteobacteria</taxon>
        <taxon>Acetobacterales</taxon>
        <taxon>Roseomonadaceae</taxon>
        <taxon>Roseomonas</taxon>
    </lineage>
</organism>
<dbReference type="EMBL" id="JACTNF010000018">
    <property type="protein sequence ID" value="MBO1076189.1"/>
    <property type="molecule type" value="Genomic_DNA"/>
</dbReference>
<comment type="caution">
    <text evidence="3">The sequence shown here is derived from an EMBL/GenBank/DDBJ whole genome shotgun (WGS) entry which is preliminary data.</text>
</comment>
<protein>
    <submittedName>
        <fullName evidence="3">Response regulator transcription factor</fullName>
    </submittedName>
</protein>
<evidence type="ECO:0000313" key="3">
    <source>
        <dbReference type="EMBL" id="MBO1076189.1"/>
    </source>
</evidence>
<dbReference type="InterPro" id="IPR000792">
    <property type="entry name" value="Tscrpt_reg_LuxR_C"/>
</dbReference>
<dbReference type="PROSITE" id="PS50043">
    <property type="entry name" value="HTH_LUXR_2"/>
    <property type="match status" value="1"/>
</dbReference>
<name>A0ABS3KFH1_9PROT</name>
<sequence length="196" mass="21202">MRDGICLGLAEHADVTVVGTTGCSNPDLRQLSAWLPAVVLVDIDRGNPTRIAQRLAQACPEAKLVMFAIAEEDEEVLACAAAGYAGYVPRDGGTVELYRAVMDAAQGRLCCAPHIAAAMFNRLGSLLRPERHLALPELTPRESSVLHLVEQGCSNKDIARQLRISAATVKNHMHSILQKLRCSRRGEAGARLRLGR</sequence>
<reference evidence="3 4" key="1">
    <citation type="submission" date="2020-09" db="EMBL/GenBank/DDBJ databases">
        <title>Roseomonas.</title>
        <authorList>
            <person name="Zhu W."/>
        </authorList>
    </citation>
    <scope>NUCLEOTIDE SEQUENCE [LARGE SCALE GENOMIC DNA]</scope>
    <source>
        <strain evidence="3 4">1311</strain>
    </source>
</reference>
<keyword evidence="4" id="KW-1185">Reference proteome</keyword>
<dbReference type="InterPro" id="IPR011006">
    <property type="entry name" value="CheY-like_superfamily"/>
</dbReference>
<dbReference type="SMART" id="SM00421">
    <property type="entry name" value="HTH_LUXR"/>
    <property type="match status" value="1"/>
</dbReference>
<dbReference type="PROSITE" id="PS00622">
    <property type="entry name" value="HTH_LUXR_1"/>
    <property type="match status" value="1"/>
</dbReference>
<keyword evidence="1" id="KW-0238">DNA-binding</keyword>
<dbReference type="InterPro" id="IPR016032">
    <property type="entry name" value="Sig_transdc_resp-reg_C-effctor"/>
</dbReference>
<feature type="domain" description="HTH luxR-type" evidence="2">
    <location>
        <begin position="131"/>
        <end position="196"/>
    </location>
</feature>
<dbReference type="PANTHER" id="PTHR43214:SF38">
    <property type="entry name" value="NITRATE_NITRITE RESPONSE REGULATOR PROTEIN NARL"/>
    <property type="match status" value="1"/>
</dbReference>
<dbReference type="Gene3D" id="3.40.50.2300">
    <property type="match status" value="1"/>
</dbReference>